<evidence type="ECO:0000256" key="5">
    <source>
        <dbReference type="ARBA" id="ARBA00023136"/>
    </source>
</evidence>
<dbReference type="RefSeq" id="WP_047786450.1">
    <property type="nucleotide sequence ID" value="NZ_JZWI01000029.1"/>
</dbReference>
<feature type="transmembrane region" description="Helical" evidence="6">
    <location>
        <begin position="231"/>
        <end position="252"/>
    </location>
</feature>
<reference evidence="8 9" key="1">
    <citation type="submission" date="2015-03" db="EMBL/GenBank/DDBJ databases">
        <title>Genome sequence of Variovorax paradoxus TBEA6.</title>
        <authorList>
            <person name="Poehlein A."/>
            <person name="Schuldes J."/>
            <person name="Wuebbeler J.H."/>
            <person name="Hiessl S."/>
            <person name="Steinbuechel A."/>
            <person name="Daniel R."/>
        </authorList>
    </citation>
    <scope>NUCLEOTIDE SEQUENCE [LARGE SCALE GENOMIC DNA]</scope>
    <source>
        <strain evidence="8 9">TBEA6</strain>
    </source>
</reference>
<dbReference type="InterPro" id="IPR002994">
    <property type="entry name" value="Surf1/Shy1"/>
</dbReference>
<evidence type="ECO:0000256" key="2">
    <source>
        <dbReference type="ARBA" id="ARBA00007165"/>
    </source>
</evidence>
<dbReference type="AlphaFoldDB" id="A0A0H2LUC5"/>
<dbReference type="PANTHER" id="PTHR23427">
    <property type="entry name" value="SURFEIT LOCUS PROTEIN"/>
    <property type="match status" value="1"/>
</dbReference>
<feature type="region of interest" description="Disordered" evidence="7">
    <location>
        <begin position="260"/>
        <end position="285"/>
    </location>
</feature>
<evidence type="ECO:0000256" key="4">
    <source>
        <dbReference type="ARBA" id="ARBA00022989"/>
    </source>
</evidence>
<dbReference type="Pfam" id="PF02104">
    <property type="entry name" value="SURF1"/>
    <property type="match status" value="1"/>
</dbReference>
<comment type="subcellular location">
    <subcellularLocation>
        <location evidence="6">Cell membrane</location>
        <topology evidence="6">Multi-pass membrane protein</topology>
    </subcellularLocation>
    <subcellularLocation>
        <location evidence="1">Membrane</location>
    </subcellularLocation>
</comment>
<feature type="compositionally biased region" description="Basic and acidic residues" evidence="7">
    <location>
        <begin position="276"/>
        <end position="285"/>
    </location>
</feature>
<dbReference type="PATRIC" id="fig|34073.19.peg.5108"/>
<gene>
    <name evidence="8" type="ORF">VPARA_49910</name>
</gene>
<keyword evidence="3 6" id="KW-0812">Transmembrane</keyword>
<dbReference type="InterPro" id="IPR045214">
    <property type="entry name" value="Surf1/Surf4"/>
</dbReference>
<feature type="transmembrane region" description="Helical" evidence="6">
    <location>
        <begin position="21"/>
        <end position="44"/>
    </location>
</feature>
<dbReference type="PANTHER" id="PTHR23427:SF2">
    <property type="entry name" value="SURFEIT LOCUS PROTEIN 1"/>
    <property type="match status" value="1"/>
</dbReference>
<keyword evidence="6" id="KW-1003">Cell membrane</keyword>
<name>A0A0H2LUC5_VARPD</name>
<dbReference type="GO" id="GO:0005886">
    <property type="term" value="C:plasma membrane"/>
    <property type="evidence" value="ECO:0007669"/>
    <property type="project" value="UniProtKB-SubCell"/>
</dbReference>
<protein>
    <recommendedName>
        <fullName evidence="6">SURF1-like protein</fullName>
    </recommendedName>
</protein>
<sequence length="285" mass="30733">MTPPPPDPSTHDTPADRERSAAARVALAVCAALAFAGFFALGTWQVERRAWKLDLIARVEQRVHAPASEAPGRDRWPQVNAAADEYRHLRIAGAFLHDKETLVQASTRLGAGFWVLTPLQAADGSVVLVNRGFVPPEARDRATRPATDPQGDTTVTGLLRITEPKGGFLRRNEPAAERWFSRDVQAIAAARGLHNVAPYFVDAEAAPSPPGASPAWPAGGLTVIAFPNSHLVYAITWYGLALMVLGAAWYVWRDGRRRAAGRADGGSGENTAHADATSRPDVRRD</sequence>
<evidence type="ECO:0000313" key="8">
    <source>
        <dbReference type="EMBL" id="KLN53863.1"/>
    </source>
</evidence>
<keyword evidence="9" id="KW-1185">Reference proteome</keyword>
<evidence type="ECO:0000313" key="9">
    <source>
        <dbReference type="Proteomes" id="UP000035170"/>
    </source>
</evidence>
<organism evidence="8 9">
    <name type="scientific">Variovorax paradoxus</name>
    <dbReference type="NCBI Taxonomy" id="34073"/>
    <lineage>
        <taxon>Bacteria</taxon>
        <taxon>Pseudomonadati</taxon>
        <taxon>Pseudomonadota</taxon>
        <taxon>Betaproteobacteria</taxon>
        <taxon>Burkholderiales</taxon>
        <taxon>Comamonadaceae</taxon>
        <taxon>Variovorax</taxon>
    </lineage>
</organism>
<dbReference type="PROSITE" id="PS50895">
    <property type="entry name" value="SURF1"/>
    <property type="match status" value="1"/>
</dbReference>
<dbReference type="CDD" id="cd06662">
    <property type="entry name" value="SURF1"/>
    <property type="match status" value="1"/>
</dbReference>
<dbReference type="Proteomes" id="UP000035170">
    <property type="component" value="Unassembled WGS sequence"/>
</dbReference>
<evidence type="ECO:0000256" key="7">
    <source>
        <dbReference type="SAM" id="MobiDB-lite"/>
    </source>
</evidence>
<proteinExistence type="inferred from homology"/>
<dbReference type="EMBL" id="JZWI01000029">
    <property type="protein sequence ID" value="KLN53863.1"/>
    <property type="molecule type" value="Genomic_DNA"/>
</dbReference>
<comment type="similarity">
    <text evidence="2 6">Belongs to the SURF1 family.</text>
</comment>
<evidence type="ECO:0000256" key="1">
    <source>
        <dbReference type="ARBA" id="ARBA00004370"/>
    </source>
</evidence>
<accession>A0A0H2LUC5</accession>
<evidence type="ECO:0000256" key="3">
    <source>
        <dbReference type="ARBA" id="ARBA00022692"/>
    </source>
</evidence>
<keyword evidence="5 6" id="KW-0472">Membrane</keyword>
<evidence type="ECO:0000256" key="6">
    <source>
        <dbReference type="RuleBase" id="RU363076"/>
    </source>
</evidence>
<keyword evidence="4 6" id="KW-1133">Transmembrane helix</keyword>
<comment type="caution">
    <text evidence="8">The sequence shown here is derived from an EMBL/GenBank/DDBJ whole genome shotgun (WGS) entry which is preliminary data.</text>
</comment>